<dbReference type="PROSITE" id="PS51645">
    <property type="entry name" value="PHR_CRY_ALPHA_BETA"/>
    <property type="match status" value="1"/>
</dbReference>
<keyword evidence="7" id="KW-0274">FAD</keyword>
<dbReference type="PANTHER" id="PTHR10211">
    <property type="entry name" value="DEOXYRIBODIPYRIMIDINE PHOTOLYASE"/>
    <property type="match status" value="1"/>
</dbReference>
<evidence type="ECO:0000256" key="10">
    <source>
        <dbReference type="ARBA" id="ARBA00023239"/>
    </source>
</evidence>
<dbReference type="PANTHER" id="PTHR10211:SF0">
    <property type="entry name" value="DEOXYRIBODIPYRIMIDINE PHOTO-LYASE"/>
    <property type="match status" value="1"/>
</dbReference>
<evidence type="ECO:0000256" key="3">
    <source>
        <dbReference type="ARBA" id="ARBA00013149"/>
    </source>
</evidence>
<dbReference type="EMBL" id="CAXLJM020000072">
    <property type="protein sequence ID" value="CAL8127353.1"/>
    <property type="molecule type" value="Genomic_DNA"/>
</dbReference>
<keyword evidence="5" id="KW-0285">Flavoprotein</keyword>
<keyword evidence="6" id="KW-0227">DNA damage</keyword>
<keyword evidence="9" id="KW-0234">DNA repair</keyword>
<evidence type="ECO:0000256" key="13">
    <source>
        <dbReference type="SAM" id="MobiDB-lite"/>
    </source>
</evidence>
<evidence type="ECO:0000256" key="11">
    <source>
        <dbReference type="ARBA" id="ARBA00031671"/>
    </source>
</evidence>
<dbReference type="SUPFAM" id="SSF48173">
    <property type="entry name" value="Cryptochrome/photolyase FAD-binding domain"/>
    <property type="match status" value="1"/>
</dbReference>
<evidence type="ECO:0000256" key="2">
    <source>
        <dbReference type="ARBA" id="ARBA00006409"/>
    </source>
</evidence>
<dbReference type="PROSITE" id="PS01083">
    <property type="entry name" value="DNA_PHOTOLYASES_2_1"/>
    <property type="match status" value="1"/>
</dbReference>
<dbReference type="Gene3D" id="3.40.50.620">
    <property type="entry name" value="HUPs"/>
    <property type="match status" value="1"/>
</dbReference>
<gene>
    <name evidence="15" type="ORF">ODALV1_LOCUS21799</name>
</gene>
<dbReference type="InterPro" id="IPR036134">
    <property type="entry name" value="Crypto/Photolyase_FAD-like_sf"/>
</dbReference>
<dbReference type="InterPro" id="IPR036155">
    <property type="entry name" value="Crypto/Photolyase_N_sf"/>
</dbReference>
<evidence type="ECO:0000256" key="1">
    <source>
        <dbReference type="ARBA" id="ARBA00001974"/>
    </source>
</evidence>
<comment type="caution">
    <text evidence="15">The sequence shown here is derived from an EMBL/GenBank/DDBJ whole genome shotgun (WGS) entry which is preliminary data.</text>
</comment>
<dbReference type="PROSITE" id="PS00379">
    <property type="entry name" value="CDP_ALCOHOL_P_TRANSF"/>
    <property type="match status" value="1"/>
</dbReference>
<dbReference type="InterPro" id="IPR048254">
    <property type="entry name" value="CDP_ALCOHOL_P_TRANSF_CS"/>
</dbReference>
<dbReference type="Proteomes" id="UP001642540">
    <property type="component" value="Unassembled WGS sequence"/>
</dbReference>
<evidence type="ECO:0000256" key="8">
    <source>
        <dbReference type="ARBA" id="ARBA00023125"/>
    </source>
</evidence>
<evidence type="ECO:0000256" key="4">
    <source>
        <dbReference type="ARBA" id="ARBA00014046"/>
    </source>
</evidence>
<evidence type="ECO:0000259" key="14">
    <source>
        <dbReference type="PROSITE" id="PS51645"/>
    </source>
</evidence>
<dbReference type="InterPro" id="IPR052219">
    <property type="entry name" value="Photolyase_Class-2"/>
</dbReference>
<dbReference type="InterPro" id="IPR008148">
    <property type="entry name" value="DNA_photolyase_2"/>
</dbReference>
<keyword evidence="8" id="KW-0238">DNA-binding</keyword>
<keyword evidence="10" id="KW-0456">Lyase</keyword>
<evidence type="ECO:0000313" key="16">
    <source>
        <dbReference type="Proteomes" id="UP001642540"/>
    </source>
</evidence>
<dbReference type="InterPro" id="IPR032673">
    <property type="entry name" value="DNA_photolyase_2_CS"/>
</dbReference>
<dbReference type="InterPro" id="IPR014729">
    <property type="entry name" value="Rossmann-like_a/b/a_fold"/>
</dbReference>
<evidence type="ECO:0000313" key="15">
    <source>
        <dbReference type="EMBL" id="CAL8127353.1"/>
    </source>
</evidence>
<evidence type="ECO:0000256" key="5">
    <source>
        <dbReference type="ARBA" id="ARBA00022630"/>
    </source>
</evidence>
<evidence type="ECO:0000256" key="6">
    <source>
        <dbReference type="ARBA" id="ARBA00022763"/>
    </source>
</evidence>
<evidence type="ECO:0000256" key="7">
    <source>
        <dbReference type="ARBA" id="ARBA00022827"/>
    </source>
</evidence>
<dbReference type="NCBIfam" id="TIGR00591">
    <property type="entry name" value="phr2"/>
    <property type="match status" value="1"/>
</dbReference>
<protein>
    <recommendedName>
        <fullName evidence="4">Deoxyribodipyrimidine photo-lyase</fullName>
        <ecNumber evidence="3">4.1.99.3</ecNumber>
    </recommendedName>
    <alternativeName>
        <fullName evidence="11">DNA photolyase</fullName>
    </alternativeName>
</protein>
<comment type="similarity">
    <text evidence="2">Belongs to the DNA photolyase class-2 family.</text>
</comment>
<dbReference type="InterPro" id="IPR006050">
    <property type="entry name" value="DNA_photolyase_N"/>
</dbReference>
<keyword evidence="16" id="KW-1185">Reference proteome</keyword>
<accession>A0ABP1RE06</accession>
<evidence type="ECO:0000256" key="9">
    <source>
        <dbReference type="ARBA" id="ARBA00023204"/>
    </source>
</evidence>
<dbReference type="SUPFAM" id="SSF52425">
    <property type="entry name" value="Cryptochrome/photolyase, N-terminal domain"/>
    <property type="match status" value="1"/>
</dbReference>
<sequence length="519" mass="59918">MAGKSKAVSKKSSASTSKGDGQDDDAPLVKKKKEVEDFDGFNARIGEQRKSTGSPLDFKFDKSRCKMITKIENLPATHNGVVYWMSRDQRVQDNWALIYAQRLALKEKVPLLVCFCLVPKFLQATLRQYAFMLKGLKSVQAELHDLNIPFSLLLGEAKTVLPDFVKKYEIGGVVTDFSPLRTPRSWVDEVAKKLPEDVPLCQVDAHNIVPVWVTSDKLEYAARTIRPKIHKHLSTYLTEFPDVISHPHKSSSKFENPFKNWDELMAFLKIDRTVGEVDWAKPGTEEAFKTLKTFVDTKLRLFDEKRNDPNVDALSNLSPWFHFGQISVARCILEVRKSHHKGKDAFIEEAVIRRELSDNFCYYNENYDNLDGATEWARKTLNDHRKDKRKPLYELNKFEEAKTHDDLWNAAQNQLRIEGKMHGFLRMYWAKKILEWSESPEKALEIAIFLNDKYNLDGRDPNGFVGCMWSICGIHDMGWKERTIFGKIRFMNYDGCKRKFDVAGFVAKYRKIAKDKGLL</sequence>
<dbReference type="Gene3D" id="1.25.40.80">
    <property type="match status" value="1"/>
</dbReference>
<dbReference type="Gene3D" id="1.10.579.10">
    <property type="entry name" value="DNA Cyclobutane Dipyrimidine Photolyase, subunit A, domain 3"/>
    <property type="match status" value="1"/>
</dbReference>
<feature type="domain" description="Photolyase/cryptochrome alpha/beta" evidence="14">
    <location>
        <begin position="79"/>
        <end position="211"/>
    </location>
</feature>
<organism evidence="15 16">
    <name type="scientific">Orchesella dallaii</name>
    <dbReference type="NCBI Taxonomy" id="48710"/>
    <lineage>
        <taxon>Eukaryota</taxon>
        <taxon>Metazoa</taxon>
        <taxon>Ecdysozoa</taxon>
        <taxon>Arthropoda</taxon>
        <taxon>Hexapoda</taxon>
        <taxon>Collembola</taxon>
        <taxon>Entomobryomorpha</taxon>
        <taxon>Entomobryoidea</taxon>
        <taxon>Orchesellidae</taxon>
        <taxon>Orchesellinae</taxon>
        <taxon>Orchesella</taxon>
    </lineage>
</organism>
<evidence type="ECO:0000256" key="12">
    <source>
        <dbReference type="ARBA" id="ARBA00033999"/>
    </source>
</evidence>
<feature type="compositionally biased region" description="Low complexity" evidence="13">
    <location>
        <begin position="1"/>
        <end position="18"/>
    </location>
</feature>
<dbReference type="Pfam" id="PF00875">
    <property type="entry name" value="DNA_photolyase"/>
    <property type="match status" value="1"/>
</dbReference>
<comment type="cofactor">
    <cofactor evidence="1">
        <name>FAD</name>
        <dbReference type="ChEBI" id="CHEBI:57692"/>
    </cofactor>
</comment>
<reference evidence="15 16" key="1">
    <citation type="submission" date="2024-08" db="EMBL/GenBank/DDBJ databases">
        <authorList>
            <person name="Cucini C."/>
            <person name="Frati F."/>
        </authorList>
    </citation>
    <scope>NUCLEOTIDE SEQUENCE [LARGE SCALE GENOMIC DNA]</scope>
</reference>
<feature type="region of interest" description="Disordered" evidence="13">
    <location>
        <begin position="1"/>
        <end position="33"/>
    </location>
</feature>
<dbReference type="PROSITE" id="PS01084">
    <property type="entry name" value="DNA_PHOTOLYASES_2_2"/>
    <property type="match status" value="1"/>
</dbReference>
<name>A0ABP1RE06_9HEXA</name>
<comment type="catalytic activity">
    <reaction evidence="12">
        <text>cyclobutadipyrimidine (in DNA) = 2 pyrimidine residues (in DNA).</text>
        <dbReference type="EC" id="4.1.99.3"/>
    </reaction>
</comment>
<proteinExistence type="inferred from homology"/>
<dbReference type="EC" id="4.1.99.3" evidence="3"/>